<evidence type="ECO:0000313" key="2">
    <source>
        <dbReference type="Proteomes" id="UP001457282"/>
    </source>
</evidence>
<sequence length="69" mass="7954">MVLIDELLRIPNGHRRTTEIIDLRSVLLGFLLRLKPLVVSDKLFLHLVLREIRVSGMRVGEAGEKYRGM</sequence>
<keyword evidence="2" id="KW-1185">Reference proteome</keyword>
<protein>
    <submittedName>
        <fullName evidence="1">Uncharacterized protein</fullName>
    </submittedName>
</protein>
<proteinExistence type="predicted"/>
<gene>
    <name evidence="1" type="ORF">M0R45_035132</name>
</gene>
<dbReference type="AlphaFoldDB" id="A0AAW1VVX9"/>
<organism evidence="1 2">
    <name type="scientific">Rubus argutus</name>
    <name type="common">Southern blackberry</name>
    <dbReference type="NCBI Taxonomy" id="59490"/>
    <lineage>
        <taxon>Eukaryota</taxon>
        <taxon>Viridiplantae</taxon>
        <taxon>Streptophyta</taxon>
        <taxon>Embryophyta</taxon>
        <taxon>Tracheophyta</taxon>
        <taxon>Spermatophyta</taxon>
        <taxon>Magnoliopsida</taxon>
        <taxon>eudicotyledons</taxon>
        <taxon>Gunneridae</taxon>
        <taxon>Pentapetalae</taxon>
        <taxon>rosids</taxon>
        <taxon>fabids</taxon>
        <taxon>Rosales</taxon>
        <taxon>Rosaceae</taxon>
        <taxon>Rosoideae</taxon>
        <taxon>Rosoideae incertae sedis</taxon>
        <taxon>Rubus</taxon>
    </lineage>
</organism>
<dbReference type="Proteomes" id="UP001457282">
    <property type="component" value="Unassembled WGS sequence"/>
</dbReference>
<dbReference type="EMBL" id="JBEDUW010000007">
    <property type="protein sequence ID" value="KAK9911211.1"/>
    <property type="molecule type" value="Genomic_DNA"/>
</dbReference>
<name>A0AAW1VVX9_RUBAR</name>
<accession>A0AAW1VVX9</accession>
<reference evidence="1 2" key="1">
    <citation type="journal article" date="2023" name="G3 (Bethesda)">
        <title>A chromosome-length genome assembly and annotation of blackberry (Rubus argutus, cv. 'Hillquist').</title>
        <authorList>
            <person name="Bruna T."/>
            <person name="Aryal R."/>
            <person name="Dudchenko O."/>
            <person name="Sargent D.J."/>
            <person name="Mead D."/>
            <person name="Buti M."/>
            <person name="Cavallini A."/>
            <person name="Hytonen T."/>
            <person name="Andres J."/>
            <person name="Pham M."/>
            <person name="Weisz D."/>
            <person name="Mascagni F."/>
            <person name="Usai G."/>
            <person name="Natali L."/>
            <person name="Bassil N."/>
            <person name="Fernandez G.E."/>
            <person name="Lomsadze A."/>
            <person name="Armour M."/>
            <person name="Olukolu B."/>
            <person name="Poorten T."/>
            <person name="Britton C."/>
            <person name="Davik J."/>
            <person name="Ashrafi H."/>
            <person name="Aiden E.L."/>
            <person name="Borodovsky M."/>
            <person name="Worthington M."/>
        </authorList>
    </citation>
    <scope>NUCLEOTIDE SEQUENCE [LARGE SCALE GENOMIC DNA]</scope>
    <source>
        <strain evidence="1">PI 553951</strain>
    </source>
</reference>
<comment type="caution">
    <text evidence="1">The sequence shown here is derived from an EMBL/GenBank/DDBJ whole genome shotgun (WGS) entry which is preliminary data.</text>
</comment>
<evidence type="ECO:0000313" key="1">
    <source>
        <dbReference type="EMBL" id="KAK9911211.1"/>
    </source>
</evidence>